<reference evidence="11 12" key="1">
    <citation type="submission" date="2023-11" db="EMBL/GenBank/DDBJ databases">
        <title>Dfirmibasis_genome.</title>
        <authorList>
            <person name="Edelbroek B."/>
            <person name="Kjellin J."/>
            <person name="Jerlstrom-Hultqvist J."/>
            <person name="Soderbom F."/>
        </authorList>
    </citation>
    <scope>NUCLEOTIDE SEQUENCE [LARGE SCALE GENOMIC DNA]</scope>
    <source>
        <strain evidence="11 12">TNS-C-14</strain>
    </source>
</reference>
<keyword evidence="8 9" id="KW-0472">Membrane</keyword>
<name>A0AAN7TKK8_9MYCE</name>
<protein>
    <recommendedName>
        <fullName evidence="10">ABC transporter domain-containing protein</fullName>
    </recommendedName>
</protein>
<keyword evidence="12" id="KW-1185">Reference proteome</keyword>
<keyword evidence="6" id="KW-0067">ATP-binding</keyword>
<feature type="transmembrane region" description="Helical" evidence="9">
    <location>
        <begin position="314"/>
        <end position="334"/>
    </location>
</feature>
<dbReference type="GO" id="GO:0005524">
    <property type="term" value="F:ATP binding"/>
    <property type="evidence" value="ECO:0007669"/>
    <property type="project" value="UniProtKB-KW"/>
</dbReference>
<proteinExistence type="inferred from homology"/>
<dbReference type="PROSITE" id="PS50893">
    <property type="entry name" value="ABC_TRANSPORTER_2"/>
    <property type="match status" value="1"/>
</dbReference>
<dbReference type="Pfam" id="PF12698">
    <property type="entry name" value="ABC2_membrane_3"/>
    <property type="match status" value="1"/>
</dbReference>
<evidence type="ECO:0000256" key="9">
    <source>
        <dbReference type="SAM" id="Phobius"/>
    </source>
</evidence>
<dbReference type="SMART" id="SM00382">
    <property type="entry name" value="AAA"/>
    <property type="match status" value="1"/>
</dbReference>
<accession>A0AAN7TKK8</accession>
<evidence type="ECO:0000313" key="11">
    <source>
        <dbReference type="EMBL" id="KAK5574544.1"/>
    </source>
</evidence>
<comment type="caution">
    <text evidence="11">The sequence shown here is derived from an EMBL/GenBank/DDBJ whole genome shotgun (WGS) entry which is preliminary data.</text>
</comment>
<dbReference type="EMBL" id="JAVFKY010000006">
    <property type="protein sequence ID" value="KAK5574544.1"/>
    <property type="molecule type" value="Genomic_DNA"/>
</dbReference>
<dbReference type="Pfam" id="PF23321">
    <property type="entry name" value="R1_ABCA1"/>
    <property type="match status" value="1"/>
</dbReference>
<evidence type="ECO:0000256" key="6">
    <source>
        <dbReference type="ARBA" id="ARBA00022840"/>
    </source>
</evidence>
<dbReference type="AlphaFoldDB" id="A0AAN7TKK8"/>
<keyword evidence="7 9" id="KW-1133">Transmembrane helix</keyword>
<comment type="subcellular location">
    <subcellularLocation>
        <location evidence="1">Membrane</location>
        <topology evidence="1">Multi-pass membrane protein</topology>
    </subcellularLocation>
</comment>
<dbReference type="PANTHER" id="PTHR19229">
    <property type="entry name" value="ATP-BINDING CASSETTE TRANSPORTER SUBFAMILY A ABCA"/>
    <property type="match status" value="1"/>
</dbReference>
<dbReference type="CDD" id="cd03263">
    <property type="entry name" value="ABC_subfamily_A"/>
    <property type="match status" value="1"/>
</dbReference>
<keyword evidence="4 9" id="KW-0812">Transmembrane</keyword>
<dbReference type="GO" id="GO:0031288">
    <property type="term" value="P:sorocarp morphogenesis"/>
    <property type="evidence" value="ECO:0007669"/>
    <property type="project" value="TreeGrafter"/>
</dbReference>
<dbReference type="Gene3D" id="3.40.50.300">
    <property type="entry name" value="P-loop containing nucleotide triphosphate hydrolases"/>
    <property type="match status" value="1"/>
</dbReference>
<gene>
    <name evidence="11" type="ORF">RB653_009797</name>
</gene>
<dbReference type="InterPro" id="IPR027417">
    <property type="entry name" value="P-loop_NTPase"/>
</dbReference>
<dbReference type="GO" id="GO:0140359">
    <property type="term" value="F:ABC-type transporter activity"/>
    <property type="evidence" value="ECO:0007669"/>
    <property type="project" value="InterPro"/>
</dbReference>
<dbReference type="InterPro" id="IPR013525">
    <property type="entry name" value="ABC2_TM"/>
</dbReference>
<feature type="transmembrane region" description="Helical" evidence="9">
    <location>
        <begin position="371"/>
        <end position="391"/>
    </location>
</feature>
<keyword evidence="5" id="KW-0547">Nucleotide-binding</keyword>
<evidence type="ECO:0000256" key="7">
    <source>
        <dbReference type="ARBA" id="ARBA00022989"/>
    </source>
</evidence>
<dbReference type="InterPro" id="IPR056264">
    <property type="entry name" value="R2_ABCA1-4-like"/>
</dbReference>
<evidence type="ECO:0000256" key="3">
    <source>
        <dbReference type="ARBA" id="ARBA00022448"/>
    </source>
</evidence>
<evidence type="ECO:0000256" key="4">
    <source>
        <dbReference type="ARBA" id="ARBA00022692"/>
    </source>
</evidence>
<dbReference type="SUPFAM" id="SSF52540">
    <property type="entry name" value="P-loop containing nucleoside triphosphate hydrolases"/>
    <property type="match status" value="1"/>
</dbReference>
<keyword evidence="3" id="KW-0813">Transport</keyword>
<dbReference type="GO" id="GO:0005319">
    <property type="term" value="F:lipid transporter activity"/>
    <property type="evidence" value="ECO:0007669"/>
    <property type="project" value="TreeGrafter"/>
</dbReference>
<sequence length="828" mass="93833">MKYKTNTSNQFRAMFFKNATFIKRQKCSLGVQIAIPMALVIVLVILNKVIGGAINNNSDGTISSSYQSYNFDNAQGFFYTVNPNNITEVGYKDIQGNGTGLLEFVDQYEIYVNNTNVYVPYTIELPSAKVMNDIVLAKKQEVGTGSIGPLTFPIAGIQFNDFKPNNYSLDLTITCEEQYEYSYSLFKYNLIYTLSQIQTSFLNYLLNGNGVVTKSQISTMPYYYESTPFDITSILGGSFFPFALSFVLPLFMYSIVYDKQEKLRDLSLMMGLKMRNYWVMTFIFNFLVYTIIAVVIGFICTVSGISVFVKGSPFALFLLLLLWGLSMVSFAFFLSTFFKRTRAASIFGYFFVMVMVNLNSVLSSLNVSVPIFYYWIPILGFSRGMTVLTYLCGNGLCPALSAYTWDFEVSRILFWLFIDTIVYLILAVYLDKVLPREFGVPSHPLFFIKSITELFSKGGKKNGYSEINEKTKLINEFTIDGIIDEDEDGLMDEDVKNERDMVIKRLYNPDEMTLVVEGLRKQFPGRPKPALSDLYLTVKKGEVLGYLGANGAGKTTSISMLTGLYTPTSGTAHIAGLDIRYDMDKIHQVIGVVMQFDVLWEDLSCEETILYYTRLKGTPKEIELQSTHNILKEVNLFDVKERLVKQLSGGMKRRLSFGIAMTGDSSIIFLDEPSTGLSIEIRKELWGTINELKKNRSIILTTHSMQEADILSDRIAIVSQGKLQCIGTQSHLKQKFGDGYSVRVDIEANFINTHNPTELIKRFSPSATLSESFNGSYMYRLPRDTIISDLYEYLVLNKEQYHLQEWSLSQTSLEDVFLKISANDDTVN</sequence>
<dbReference type="InterPro" id="IPR003439">
    <property type="entry name" value="ABC_transporter-like_ATP-bd"/>
</dbReference>
<dbReference type="GO" id="GO:0016020">
    <property type="term" value="C:membrane"/>
    <property type="evidence" value="ECO:0007669"/>
    <property type="project" value="UniProtKB-SubCell"/>
</dbReference>
<dbReference type="PANTHER" id="PTHR19229:SF272">
    <property type="entry name" value="ABC TRANSPORTER A FAMILY MEMBER 7-RELATED"/>
    <property type="match status" value="1"/>
</dbReference>
<dbReference type="InterPro" id="IPR026082">
    <property type="entry name" value="ABCA"/>
</dbReference>
<dbReference type="PROSITE" id="PS00211">
    <property type="entry name" value="ABC_TRANSPORTER_1"/>
    <property type="match status" value="1"/>
</dbReference>
<dbReference type="InterPro" id="IPR017871">
    <property type="entry name" value="ABC_transporter-like_CS"/>
</dbReference>
<evidence type="ECO:0000256" key="1">
    <source>
        <dbReference type="ARBA" id="ARBA00004141"/>
    </source>
</evidence>
<organism evidence="11 12">
    <name type="scientific">Dictyostelium firmibasis</name>
    <dbReference type="NCBI Taxonomy" id="79012"/>
    <lineage>
        <taxon>Eukaryota</taxon>
        <taxon>Amoebozoa</taxon>
        <taxon>Evosea</taxon>
        <taxon>Eumycetozoa</taxon>
        <taxon>Dictyostelia</taxon>
        <taxon>Dictyosteliales</taxon>
        <taxon>Dictyosteliaceae</taxon>
        <taxon>Dictyostelium</taxon>
    </lineage>
</organism>
<feature type="transmembrane region" description="Helical" evidence="9">
    <location>
        <begin position="234"/>
        <end position="256"/>
    </location>
</feature>
<feature type="domain" description="ABC transporter" evidence="10">
    <location>
        <begin position="514"/>
        <end position="745"/>
    </location>
</feature>
<feature type="transmembrane region" description="Helical" evidence="9">
    <location>
        <begin position="27"/>
        <end position="46"/>
    </location>
</feature>
<evidence type="ECO:0000256" key="5">
    <source>
        <dbReference type="ARBA" id="ARBA00022741"/>
    </source>
</evidence>
<feature type="transmembrane region" description="Helical" evidence="9">
    <location>
        <begin position="346"/>
        <end position="365"/>
    </location>
</feature>
<dbReference type="Pfam" id="PF00005">
    <property type="entry name" value="ABC_tran"/>
    <property type="match status" value="1"/>
</dbReference>
<feature type="transmembrane region" description="Helical" evidence="9">
    <location>
        <begin position="412"/>
        <end position="430"/>
    </location>
</feature>
<comment type="similarity">
    <text evidence="2">Belongs to the ABC transporter superfamily. ABCA family.</text>
</comment>
<dbReference type="FunFam" id="3.40.50.300:FF:000665">
    <property type="entry name" value="ABC transporter A family member 2"/>
    <property type="match status" value="1"/>
</dbReference>
<dbReference type="Proteomes" id="UP001344447">
    <property type="component" value="Unassembled WGS sequence"/>
</dbReference>
<feature type="transmembrane region" description="Helical" evidence="9">
    <location>
        <begin position="277"/>
        <end position="308"/>
    </location>
</feature>
<evidence type="ECO:0000259" key="10">
    <source>
        <dbReference type="PROSITE" id="PS50893"/>
    </source>
</evidence>
<evidence type="ECO:0000313" key="12">
    <source>
        <dbReference type="Proteomes" id="UP001344447"/>
    </source>
</evidence>
<evidence type="ECO:0000256" key="8">
    <source>
        <dbReference type="ARBA" id="ARBA00023136"/>
    </source>
</evidence>
<dbReference type="InterPro" id="IPR003593">
    <property type="entry name" value="AAA+_ATPase"/>
</dbReference>
<evidence type="ECO:0000256" key="2">
    <source>
        <dbReference type="ARBA" id="ARBA00008869"/>
    </source>
</evidence>
<dbReference type="GO" id="GO:0016887">
    <property type="term" value="F:ATP hydrolysis activity"/>
    <property type="evidence" value="ECO:0007669"/>
    <property type="project" value="InterPro"/>
</dbReference>